<dbReference type="OrthoDB" id="9804559at2"/>
<dbReference type="EMBL" id="MLCO01000134">
    <property type="protein sequence ID" value="ONG52670.1"/>
    <property type="molecule type" value="Genomic_DNA"/>
</dbReference>
<comment type="caution">
    <text evidence="8">The sequence shown here is derived from an EMBL/GenBank/DDBJ whole genome shotgun (WGS) entry which is preliminary data.</text>
</comment>
<dbReference type="NCBIfam" id="TIGR02490">
    <property type="entry name" value="flgF"/>
    <property type="match status" value="1"/>
</dbReference>
<comment type="subunit">
    <text evidence="4">The basal body constitutes a major portion of the flagellar organelle and consists of five rings (E,L,P,S, and M) mounted on a central rod. The rod consists of about 26 subunits of FlgG in the distal portion, and FlgB, FlgC and FlgF are thought to build up the proximal portion of the rod with about 6 subunits each.</text>
</comment>
<comment type="similarity">
    <text evidence="2 4">Belongs to the flagella basal body rod proteins family.</text>
</comment>
<evidence type="ECO:0000256" key="1">
    <source>
        <dbReference type="ARBA" id="ARBA00004117"/>
    </source>
</evidence>
<evidence type="ECO:0000313" key="9">
    <source>
        <dbReference type="Proteomes" id="UP000188879"/>
    </source>
</evidence>
<proteinExistence type="inferred from homology"/>
<dbReference type="AlphaFoldDB" id="A0A1V2H108"/>
<evidence type="ECO:0000259" key="5">
    <source>
        <dbReference type="Pfam" id="PF00460"/>
    </source>
</evidence>
<dbReference type="PANTHER" id="PTHR30435">
    <property type="entry name" value="FLAGELLAR PROTEIN"/>
    <property type="match status" value="1"/>
</dbReference>
<comment type="subcellular location">
    <subcellularLocation>
        <location evidence="1 4">Bacterial flagellum basal body</location>
    </subcellularLocation>
</comment>
<dbReference type="InterPro" id="IPR019776">
    <property type="entry name" value="Flagellar_basal_body_rod_CS"/>
</dbReference>
<feature type="domain" description="Flagellar hook protein FlgE/F/G-like D1" evidence="7">
    <location>
        <begin position="87"/>
        <end position="152"/>
    </location>
</feature>
<dbReference type="InterPro" id="IPR037925">
    <property type="entry name" value="FlgE/F/G-like"/>
</dbReference>
<dbReference type="NCBIfam" id="TIGR03506">
    <property type="entry name" value="FlgEFG_subfam"/>
    <property type="match status" value="1"/>
</dbReference>
<gene>
    <name evidence="8" type="ORF">BKE38_14135</name>
</gene>
<feature type="domain" description="Flagellar basal-body/hook protein C-terminal" evidence="6">
    <location>
        <begin position="198"/>
        <end position="241"/>
    </location>
</feature>
<dbReference type="PANTHER" id="PTHR30435:SF19">
    <property type="entry name" value="FLAGELLAR BASAL-BODY ROD PROTEIN FLGG"/>
    <property type="match status" value="1"/>
</dbReference>
<accession>A0A1V2H108</accession>
<keyword evidence="9" id="KW-1185">Reference proteome</keyword>
<evidence type="ECO:0000259" key="6">
    <source>
        <dbReference type="Pfam" id="PF06429"/>
    </source>
</evidence>
<evidence type="ECO:0000256" key="3">
    <source>
        <dbReference type="ARBA" id="ARBA00023143"/>
    </source>
</evidence>
<evidence type="ECO:0000313" key="8">
    <source>
        <dbReference type="EMBL" id="ONG52670.1"/>
    </source>
</evidence>
<dbReference type="GO" id="GO:0030694">
    <property type="term" value="C:bacterial-type flagellum basal body, rod"/>
    <property type="evidence" value="ECO:0007669"/>
    <property type="project" value="UniProtKB-UniRule"/>
</dbReference>
<sequence>MDTPGYVVLSRLAAQRRAQDVVASNLANADTPGFKASQMVFAEHLARQQNTQTPRGGAEVAFTQDRATWRDFSPGPLQATGNPLDLALSGDGFFALQTANGERYTRAGRFALSPNSGVVDAQGNPVLLQDGTPLVIPPGATRIEISGDGTVATEQGPIGQLRVVRFADPQRLQAQGDRLFTTPQDMAAEPVARPAVVQGSVEGSNVKAVVEMTRMTAELREFQFVSQFVEKEGERLQDSVQRILKRK</sequence>
<dbReference type="Pfam" id="PF06429">
    <property type="entry name" value="Flg_bbr_C"/>
    <property type="match status" value="1"/>
</dbReference>
<feature type="domain" description="Flagellar basal body rod protein N-terminal" evidence="5">
    <location>
        <begin position="6"/>
        <end position="35"/>
    </location>
</feature>
<keyword evidence="8" id="KW-0969">Cilium</keyword>
<dbReference type="PROSITE" id="PS00588">
    <property type="entry name" value="FLAGELLA_BB_ROD"/>
    <property type="match status" value="1"/>
</dbReference>
<evidence type="ECO:0000259" key="7">
    <source>
        <dbReference type="Pfam" id="PF22692"/>
    </source>
</evidence>
<dbReference type="Pfam" id="PF00460">
    <property type="entry name" value="Flg_bb_rod"/>
    <property type="match status" value="1"/>
</dbReference>
<dbReference type="InterPro" id="IPR010930">
    <property type="entry name" value="Flg_bb/hook_C_dom"/>
</dbReference>
<organism evidence="8 9">
    <name type="scientific">Teichococcus deserti</name>
    <dbReference type="NCBI Taxonomy" id="1817963"/>
    <lineage>
        <taxon>Bacteria</taxon>
        <taxon>Pseudomonadati</taxon>
        <taxon>Pseudomonadota</taxon>
        <taxon>Alphaproteobacteria</taxon>
        <taxon>Acetobacterales</taxon>
        <taxon>Roseomonadaceae</taxon>
        <taxon>Roseomonas</taxon>
    </lineage>
</organism>
<name>A0A1V2H108_9PROT</name>
<dbReference type="InterPro" id="IPR012836">
    <property type="entry name" value="FlgF"/>
</dbReference>
<dbReference type="SUPFAM" id="SSF117143">
    <property type="entry name" value="Flagellar hook protein flgE"/>
    <property type="match status" value="1"/>
</dbReference>
<reference evidence="8 9" key="1">
    <citation type="submission" date="2016-10" db="EMBL/GenBank/DDBJ databases">
        <title>Draft Genome sequence of Roseomonas sp. strain M3.</title>
        <authorList>
            <person name="Subhash Y."/>
            <person name="Lee S."/>
        </authorList>
    </citation>
    <scope>NUCLEOTIDE SEQUENCE [LARGE SCALE GENOMIC DNA]</scope>
    <source>
        <strain evidence="8 9">M3</strain>
    </source>
</reference>
<dbReference type="InterPro" id="IPR020013">
    <property type="entry name" value="Flagellar_FlgE/F/G"/>
</dbReference>
<dbReference type="GO" id="GO:0071978">
    <property type="term" value="P:bacterial-type flagellum-dependent swarming motility"/>
    <property type="evidence" value="ECO:0007669"/>
    <property type="project" value="TreeGrafter"/>
</dbReference>
<dbReference type="Pfam" id="PF22692">
    <property type="entry name" value="LlgE_F_G_D1"/>
    <property type="match status" value="1"/>
</dbReference>
<dbReference type="InterPro" id="IPR001444">
    <property type="entry name" value="Flag_bb_rod_N"/>
</dbReference>
<evidence type="ECO:0000256" key="4">
    <source>
        <dbReference type="RuleBase" id="RU362116"/>
    </source>
</evidence>
<protein>
    <recommendedName>
        <fullName evidence="4">Flagellar basal-body rod protein FlgF</fullName>
    </recommendedName>
</protein>
<evidence type="ECO:0000256" key="2">
    <source>
        <dbReference type="ARBA" id="ARBA00009677"/>
    </source>
</evidence>
<keyword evidence="8" id="KW-0282">Flagellum</keyword>
<dbReference type="InterPro" id="IPR053967">
    <property type="entry name" value="LlgE_F_G-like_D1"/>
</dbReference>
<dbReference type="Proteomes" id="UP000188879">
    <property type="component" value="Unassembled WGS sequence"/>
</dbReference>
<keyword evidence="8" id="KW-0966">Cell projection</keyword>
<keyword evidence="3 4" id="KW-0975">Bacterial flagellum</keyword>
<dbReference type="RefSeq" id="WP_076957990.1">
    <property type="nucleotide sequence ID" value="NZ_MLCO01000134.1"/>
</dbReference>